<gene>
    <name evidence="1" type="ORF">Vadar_009826</name>
</gene>
<name>A0ACB7YKA4_9ERIC</name>
<keyword evidence="2" id="KW-1185">Reference proteome</keyword>
<proteinExistence type="predicted"/>
<evidence type="ECO:0000313" key="2">
    <source>
        <dbReference type="Proteomes" id="UP000828048"/>
    </source>
</evidence>
<comment type="caution">
    <text evidence="1">The sequence shown here is derived from an EMBL/GenBank/DDBJ whole genome shotgun (WGS) entry which is preliminary data.</text>
</comment>
<reference evidence="1 2" key="1">
    <citation type="journal article" date="2021" name="Hortic Res">
        <title>High-quality reference genome and annotation aids understanding of berry development for evergreen blueberry (Vaccinium darrowii).</title>
        <authorList>
            <person name="Yu J."/>
            <person name="Hulse-Kemp A.M."/>
            <person name="Babiker E."/>
            <person name="Staton M."/>
        </authorList>
    </citation>
    <scope>NUCLEOTIDE SEQUENCE [LARGE SCALE GENOMIC DNA]</scope>
    <source>
        <strain evidence="2">cv. NJ 8807/NJ 8810</strain>
        <tissue evidence="1">Young leaf</tissue>
    </source>
</reference>
<evidence type="ECO:0000313" key="1">
    <source>
        <dbReference type="EMBL" id="KAH7854077.1"/>
    </source>
</evidence>
<protein>
    <submittedName>
        <fullName evidence="1">Uncharacterized protein</fullName>
    </submittedName>
</protein>
<sequence length="291" mass="33642">MENVEWRRKFPKAQVFHQFILGSDHCPLINDLCVPLKKIPRLFKFESMWSTHQGCKDVIASAWNCSPPGSKMFKFIQKLKACHHNLVGWSKIEFGNNKLKLSSLKNSLTKIQASLPSLIMDLQQKQIKDEIELLLVREEMYFHQRSRIRWLNYGDMNTSFFHATFIQRRQRNQLIRLKDDNGVWLNSEGDINHHLGGYFSYLFCSSGHRDMAEALAATPQIISPAINSDLIRPVSDEEIEKALFQLGALKAPGPDGFLGFFYHTYWETVKDTTIAANWMKPYLTSFGTCLH</sequence>
<dbReference type="Proteomes" id="UP000828048">
    <property type="component" value="Chromosome 11"/>
</dbReference>
<dbReference type="EMBL" id="CM037161">
    <property type="protein sequence ID" value="KAH7854077.1"/>
    <property type="molecule type" value="Genomic_DNA"/>
</dbReference>
<accession>A0ACB7YKA4</accession>
<organism evidence="1 2">
    <name type="scientific">Vaccinium darrowii</name>
    <dbReference type="NCBI Taxonomy" id="229202"/>
    <lineage>
        <taxon>Eukaryota</taxon>
        <taxon>Viridiplantae</taxon>
        <taxon>Streptophyta</taxon>
        <taxon>Embryophyta</taxon>
        <taxon>Tracheophyta</taxon>
        <taxon>Spermatophyta</taxon>
        <taxon>Magnoliopsida</taxon>
        <taxon>eudicotyledons</taxon>
        <taxon>Gunneridae</taxon>
        <taxon>Pentapetalae</taxon>
        <taxon>asterids</taxon>
        <taxon>Ericales</taxon>
        <taxon>Ericaceae</taxon>
        <taxon>Vaccinioideae</taxon>
        <taxon>Vaccinieae</taxon>
        <taxon>Vaccinium</taxon>
    </lineage>
</organism>